<evidence type="ECO:0000256" key="1">
    <source>
        <dbReference type="ARBA" id="ARBA00023125"/>
    </source>
</evidence>
<dbReference type="RefSeq" id="WP_272447252.1">
    <property type="nucleotide sequence ID" value="NZ_JAMQKC010000021.1"/>
</dbReference>
<gene>
    <name evidence="3" type="ORF">NC799_14970</name>
</gene>
<evidence type="ECO:0000313" key="3">
    <source>
        <dbReference type="EMBL" id="MDC3418190.1"/>
    </source>
</evidence>
<dbReference type="PANTHER" id="PTHR46558">
    <property type="entry name" value="TRACRIPTIONAL REGULATORY PROTEIN-RELATED-RELATED"/>
    <property type="match status" value="1"/>
</dbReference>
<name>A0A9X3WE48_9BACI</name>
<keyword evidence="4" id="KW-1185">Reference proteome</keyword>
<feature type="domain" description="HTH cro/C1-type" evidence="2">
    <location>
        <begin position="10"/>
        <end position="64"/>
    </location>
</feature>
<dbReference type="AlphaFoldDB" id="A0A9X3WE48"/>
<evidence type="ECO:0000259" key="2">
    <source>
        <dbReference type="PROSITE" id="PS50943"/>
    </source>
</evidence>
<accession>A0A9X3WE48</accession>
<dbReference type="SMART" id="SM00530">
    <property type="entry name" value="HTH_XRE"/>
    <property type="match status" value="1"/>
</dbReference>
<dbReference type="Proteomes" id="UP001145069">
    <property type="component" value="Unassembled WGS sequence"/>
</dbReference>
<comment type="caution">
    <text evidence="3">The sequence shown here is derived from an EMBL/GenBank/DDBJ whole genome shotgun (WGS) entry which is preliminary data.</text>
</comment>
<dbReference type="GO" id="GO:0003677">
    <property type="term" value="F:DNA binding"/>
    <property type="evidence" value="ECO:0007669"/>
    <property type="project" value="UniProtKB-KW"/>
</dbReference>
<dbReference type="InterPro" id="IPR001387">
    <property type="entry name" value="Cro/C1-type_HTH"/>
</dbReference>
<dbReference type="EMBL" id="JAMQKC010000021">
    <property type="protein sequence ID" value="MDC3418190.1"/>
    <property type="molecule type" value="Genomic_DNA"/>
</dbReference>
<proteinExistence type="predicted"/>
<protein>
    <submittedName>
        <fullName evidence="3">Helix-turn-helix domain-containing protein</fullName>
    </submittedName>
</protein>
<keyword evidence="1" id="KW-0238">DNA-binding</keyword>
<dbReference type="InterPro" id="IPR010982">
    <property type="entry name" value="Lambda_DNA-bd_dom_sf"/>
</dbReference>
<evidence type="ECO:0000313" key="4">
    <source>
        <dbReference type="Proteomes" id="UP001145069"/>
    </source>
</evidence>
<organism evidence="3 4">
    <name type="scientific">Aquibacillus salsiterrae</name>
    <dbReference type="NCBI Taxonomy" id="2950439"/>
    <lineage>
        <taxon>Bacteria</taxon>
        <taxon>Bacillati</taxon>
        <taxon>Bacillota</taxon>
        <taxon>Bacilli</taxon>
        <taxon>Bacillales</taxon>
        <taxon>Bacillaceae</taxon>
        <taxon>Aquibacillus</taxon>
    </lineage>
</organism>
<dbReference type="PANTHER" id="PTHR46558:SF11">
    <property type="entry name" value="HTH-TYPE TRANSCRIPTIONAL REGULATOR XRE"/>
    <property type="match status" value="1"/>
</dbReference>
<dbReference type="SUPFAM" id="SSF47413">
    <property type="entry name" value="lambda repressor-like DNA-binding domains"/>
    <property type="match status" value="1"/>
</dbReference>
<reference evidence="3" key="1">
    <citation type="submission" date="2022-06" db="EMBL/GenBank/DDBJ databases">
        <title>Aquibacillus sp. a new bacterium isolated from soil saline samples.</title>
        <authorList>
            <person name="Galisteo C."/>
            <person name="De La Haba R."/>
            <person name="Sanchez-Porro C."/>
            <person name="Ventosa A."/>
        </authorList>
    </citation>
    <scope>NUCLEOTIDE SEQUENCE</scope>
    <source>
        <strain evidence="3">3ASR75-54</strain>
    </source>
</reference>
<dbReference type="Pfam" id="PF01381">
    <property type="entry name" value="HTH_3"/>
    <property type="match status" value="1"/>
</dbReference>
<dbReference type="Gene3D" id="1.10.260.40">
    <property type="entry name" value="lambda repressor-like DNA-binding domains"/>
    <property type="match status" value="1"/>
</dbReference>
<dbReference type="CDD" id="cd00093">
    <property type="entry name" value="HTH_XRE"/>
    <property type="match status" value="1"/>
</dbReference>
<sequence length="135" mass="15865">MSFSRIATNIRYYREKCQLTQKQLSEELNVSRPVIAKWENGTVTPDLKSLIELRRVFKVSIDEIVGFETTIPQEPSKGYPLSMNLISKDDWEVIDYLLKNRLLKEQLVRMIGLPLNKQKFIHSMLRSIVNEIKRI</sequence>
<dbReference type="PROSITE" id="PS50943">
    <property type="entry name" value="HTH_CROC1"/>
    <property type="match status" value="1"/>
</dbReference>